<dbReference type="Proteomes" id="UP000735302">
    <property type="component" value="Unassembled WGS sequence"/>
</dbReference>
<sequence>MNILMKAPFLGILGMDPESIPSVIGDRPRNSSQSEWARIVPRDPDVNLSYFAQIRPTACEILLHILSITFMVL</sequence>
<keyword evidence="2" id="KW-1185">Reference proteome</keyword>
<evidence type="ECO:0000313" key="2">
    <source>
        <dbReference type="Proteomes" id="UP000735302"/>
    </source>
</evidence>
<dbReference type="EMBL" id="BLXT01004146">
    <property type="protein sequence ID" value="GFO10116.1"/>
    <property type="molecule type" value="Genomic_DNA"/>
</dbReference>
<comment type="caution">
    <text evidence="1">The sequence shown here is derived from an EMBL/GenBank/DDBJ whole genome shotgun (WGS) entry which is preliminary data.</text>
</comment>
<evidence type="ECO:0000313" key="1">
    <source>
        <dbReference type="EMBL" id="GFO10116.1"/>
    </source>
</evidence>
<accession>A0AAV4APM5</accession>
<reference evidence="1 2" key="1">
    <citation type="journal article" date="2021" name="Elife">
        <title>Chloroplast acquisition without the gene transfer in kleptoplastic sea slugs, Plakobranchus ocellatus.</title>
        <authorList>
            <person name="Maeda T."/>
            <person name="Takahashi S."/>
            <person name="Yoshida T."/>
            <person name="Shimamura S."/>
            <person name="Takaki Y."/>
            <person name="Nagai Y."/>
            <person name="Toyoda A."/>
            <person name="Suzuki Y."/>
            <person name="Arimoto A."/>
            <person name="Ishii H."/>
            <person name="Satoh N."/>
            <person name="Nishiyama T."/>
            <person name="Hasebe M."/>
            <person name="Maruyama T."/>
            <person name="Minagawa J."/>
            <person name="Obokata J."/>
            <person name="Shigenobu S."/>
        </authorList>
    </citation>
    <scope>NUCLEOTIDE SEQUENCE [LARGE SCALE GENOMIC DNA]</scope>
</reference>
<proteinExistence type="predicted"/>
<organism evidence="1 2">
    <name type="scientific">Plakobranchus ocellatus</name>
    <dbReference type="NCBI Taxonomy" id="259542"/>
    <lineage>
        <taxon>Eukaryota</taxon>
        <taxon>Metazoa</taxon>
        <taxon>Spiralia</taxon>
        <taxon>Lophotrochozoa</taxon>
        <taxon>Mollusca</taxon>
        <taxon>Gastropoda</taxon>
        <taxon>Heterobranchia</taxon>
        <taxon>Euthyneura</taxon>
        <taxon>Panpulmonata</taxon>
        <taxon>Sacoglossa</taxon>
        <taxon>Placobranchoidea</taxon>
        <taxon>Plakobranchidae</taxon>
        <taxon>Plakobranchus</taxon>
    </lineage>
</organism>
<gene>
    <name evidence="1" type="ORF">PoB_003662100</name>
</gene>
<dbReference type="AlphaFoldDB" id="A0AAV4APM5"/>
<name>A0AAV4APM5_9GAST</name>
<protein>
    <submittedName>
        <fullName evidence="1">Uncharacterized protein</fullName>
    </submittedName>
</protein>